<dbReference type="SUPFAM" id="SSF52172">
    <property type="entry name" value="CheY-like"/>
    <property type="match status" value="1"/>
</dbReference>
<evidence type="ECO:0000256" key="2">
    <source>
        <dbReference type="PROSITE-ProRule" id="PRU00169"/>
    </source>
</evidence>
<dbReference type="STRING" id="104663.SAMN04488121_104434"/>
<evidence type="ECO:0000313" key="4">
    <source>
        <dbReference type="EMBL" id="SDG48648.1"/>
    </source>
</evidence>
<evidence type="ECO:0000259" key="3">
    <source>
        <dbReference type="PROSITE" id="PS50110"/>
    </source>
</evidence>
<dbReference type="Pfam" id="PF00072">
    <property type="entry name" value="Response_reg"/>
    <property type="match status" value="1"/>
</dbReference>
<gene>
    <name evidence="4" type="ORF">SAMN04488121_104434</name>
</gene>
<dbReference type="Gene3D" id="3.40.50.2300">
    <property type="match status" value="1"/>
</dbReference>
<dbReference type="CDD" id="cd00156">
    <property type="entry name" value="REC"/>
    <property type="match status" value="1"/>
</dbReference>
<evidence type="ECO:0000256" key="1">
    <source>
        <dbReference type="ARBA" id="ARBA00022553"/>
    </source>
</evidence>
<dbReference type="InterPro" id="IPR011006">
    <property type="entry name" value="CheY-like_superfamily"/>
</dbReference>
<keyword evidence="1 2" id="KW-0597">Phosphoprotein</keyword>
<dbReference type="EMBL" id="FNBN01000004">
    <property type="protein sequence ID" value="SDG48648.1"/>
    <property type="molecule type" value="Genomic_DNA"/>
</dbReference>
<dbReference type="SMART" id="SM00448">
    <property type="entry name" value="REC"/>
    <property type="match status" value="1"/>
</dbReference>
<dbReference type="GO" id="GO:0000160">
    <property type="term" value="P:phosphorelay signal transduction system"/>
    <property type="evidence" value="ECO:0007669"/>
    <property type="project" value="InterPro"/>
</dbReference>
<sequence>MHRLWVFWTDQGGFNITIEPVFVRIHLQAFDNQLNGTSERMAQHIKTDVDRPSDKVLTEGKKGSFILIIDDEPDICRLLQLSLVKHGYKVKYVHALTEGMQYLQHQQPDLLFLDIHLPDGSGLEALPAIKKKCPALPVITISAYDNGMEKQKALNAGASYFMAKPFNVTNLDELMSDMLRQK</sequence>
<dbReference type="PROSITE" id="PS50110">
    <property type="entry name" value="RESPONSE_REGULATORY"/>
    <property type="match status" value="1"/>
</dbReference>
<organism evidence="4 5">
    <name type="scientific">Chitinophaga filiformis</name>
    <name type="common">Myxococcus filiformis</name>
    <name type="synonym">Flexibacter filiformis</name>
    <dbReference type="NCBI Taxonomy" id="104663"/>
    <lineage>
        <taxon>Bacteria</taxon>
        <taxon>Pseudomonadati</taxon>
        <taxon>Bacteroidota</taxon>
        <taxon>Chitinophagia</taxon>
        <taxon>Chitinophagales</taxon>
        <taxon>Chitinophagaceae</taxon>
        <taxon>Chitinophaga</taxon>
    </lineage>
</organism>
<protein>
    <submittedName>
        <fullName evidence="4">Response regulator receiver domain-containing protein</fullName>
    </submittedName>
</protein>
<evidence type="ECO:0000313" key="5">
    <source>
        <dbReference type="Proteomes" id="UP000199045"/>
    </source>
</evidence>
<dbReference type="Proteomes" id="UP000199045">
    <property type="component" value="Unassembled WGS sequence"/>
</dbReference>
<feature type="modified residue" description="4-aspartylphosphate" evidence="2">
    <location>
        <position position="114"/>
    </location>
</feature>
<dbReference type="InterPro" id="IPR050595">
    <property type="entry name" value="Bact_response_regulator"/>
</dbReference>
<name>A0A1G7UMQ9_CHIFI</name>
<accession>A0A1G7UMQ9</accession>
<reference evidence="5" key="1">
    <citation type="submission" date="2016-10" db="EMBL/GenBank/DDBJ databases">
        <authorList>
            <person name="Varghese N."/>
            <person name="Submissions S."/>
        </authorList>
    </citation>
    <scope>NUCLEOTIDE SEQUENCE [LARGE SCALE GENOMIC DNA]</scope>
    <source>
        <strain evidence="5">DSM 527</strain>
    </source>
</reference>
<dbReference type="PANTHER" id="PTHR44591">
    <property type="entry name" value="STRESS RESPONSE REGULATOR PROTEIN 1"/>
    <property type="match status" value="1"/>
</dbReference>
<dbReference type="InterPro" id="IPR001789">
    <property type="entry name" value="Sig_transdc_resp-reg_receiver"/>
</dbReference>
<dbReference type="PANTHER" id="PTHR44591:SF3">
    <property type="entry name" value="RESPONSE REGULATORY DOMAIN-CONTAINING PROTEIN"/>
    <property type="match status" value="1"/>
</dbReference>
<feature type="domain" description="Response regulatory" evidence="3">
    <location>
        <begin position="65"/>
        <end position="179"/>
    </location>
</feature>
<proteinExistence type="predicted"/>
<dbReference type="AlphaFoldDB" id="A0A1G7UMQ9"/>